<sequence>MQQFNSLRVLALAVLPMPLLLGLALWFVLQGVDGSTMAHVPSILLVVGVAVAALALILAIGYRGAPFRQGVPPHVAVERGARVFQSTAFMRMALSELPMLVGLALAFVAGEGGLITYAVGAAATLLLLLLHFLPNATQVRKVQESLERQGARVPLLDAFHGQPVA</sequence>
<feature type="transmembrane region" description="Helical" evidence="1">
    <location>
        <begin position="88"/>
        <end position="108"/>
    </location>
</feature>
<evidence type="ECO:0000313" key="2">
    <source>
        <dbReference type="EMBL" id="NYG58789.1"/>
    </source>
</evidence>
<feature type="transmembrane region" description="Helical" evidence="1">
    <location>
        <begin position="7"/>
        <end position="29"/>
    </location>
</feature>
<keyword evidence="1" id="KW-0812">Transmembrane</keyword>
<evidence type="ECO:0000313" key="3">
    <source>
        <dbReference type="Proteomes" id="UP000540656"/>
    </source>
</evidence>
<organism evidence="2 3">
    <name type="scientific">Nocardioides daedukensis</name>
    <dbReference type="NCBI Taxonomy" id="634462"/>
    <lineage>
        <taxon>Bacteria</taxon>
        <taxon>Bacillati</taxon>
        <taxon>Actinomycetota</taxon>
        <taxon>Actinomycetes</taxon>
        <taxon>Propionibacteriales</taxon>
        <taxon>Nocardioidaceae</taxon>
        <taxon>Nocardioides</taxon>
    </lineage>
</organism>
<name>A0A7Y9S0M3_9ACTN</name>
<keyword evidence="1" id="KW-0472">Membrane</keyword>
<keyword evidence="1" id="KW-1133">Transmembrane helix</keyword>
<gene>
    <name evidence="2" type="ORF">BJ980_001712</name>
</gene>
<dbReference type="EMBL" id="JACCAA010000001">
    <property type="protein sequence ID" value="NYG58789.1"/>
    <property type="molecule type" value="Genomic_DNA"/>
</dbReference>
<dbReference type="RefSeq" id="WP_179501915.1">
    <property type="nucleotide sequence ID" value="NZ_JACCAA010000001.1"/>
</dbReference>
<feature type="transmembrane region" description="Helical" evidence="1">
    <location>
        <begin position="41"/>
        <end position="62"/>
    </location>
</feature>
<comment type="caution">
    <text evidence="2">The sequence shown here is derived from an EMBL/GenBank/DDBJ whole genome shotgun (WGS) entry which is preliminary data.</text>
</comment>
<proteinExistence type="predicted"/>
<protein>
    <submittedName>
        <fullName evidence="2">Uncharacterized protein</fullName>
    </submittedName>
</protein>
<evidence type="ECO:0000256" key="1">
    <source>
        <dbReference type="SAM" id="Phobius"/>
    </source>
</evidence>
<keyword evidence="3" id="KW-1185">Reference proteome</keyword>
<reference evidence="2 3" key="1">
    <citation type="submission" date="2020-07" db="EMBL/GenBank/DDBJ databases">
        <title>Sequencing the genomes of 1000 actinobacteria strains.</title>
        <authorList>
            <person name="Klenk H.-P."/>
        </authorList>
    </citation>
    <scope>NUCLEOTIDE SEQUENCE [LARGE SCALE GENOMIC DNA]</scope>
    <source>
        <strain evidence="2 3">DSM 23819</strain>
    </source>
</reference>
<accession>A0A7Y9S0M3</accession>
<dbReference type="Proteomes" id="UP000540656">
    <property type="component" value="Unassembled WGS sequence"/>
</dbReference>
<dbReference type="AlphaFoldDB" id="A0A7Y9S0M3"/>
<feature type="transmembrane region" description="Helical" evidence="1">
    <location>
        <begin position="114"/>
        <end position="133"/>
    </location>
</feature>